<dbReference type="EMBL" id="JAUUCC010000043">
    <property type="protein sequence ID" value="MEE2052261.1"/>
    <property type="molecule type" value="Genomic_DNA"/>
</dbReference>
<dbReference type="Gene3D" id="3.40.220.10">
    <property type="entry name" value="Leucine Aminopeptidase, subunit E, domain 1"/>
    <property type="match status" value="1"/>
</dbReference>
<organism evidence="3 4">
    <name type="scientific">Nocardiopsis tropica</name>
    <dbReference type="NCBI Taxonomy" id="109330"/>
    <lineage>
        <taxon>Bacteria</taxon>
        <taxon>Bacillati</taxon>
        <taxon>Actinomycetota</taxon>
        <taxon>Actinomycetes</taxon>
        <taxon>Streptosporangiales</taxon>
        <taxon>Nocardiopsidaceae</taxon>
        <taxon>Nocardiopsis</taxon>
    </lineage>
</organism>
<dbReference type="CDD" id="cd02901">
    <property type="entry name" value="Macro_Poa1p-like"/>
    <property type="match status" value="1"/>
</dbReference>
<feature type="domain" description="Macro" evidence="2">
    <location>
        <begin position="1"/>
        <end position="155"/>
    </location>
</feature>
<reference evidence="3 4" key="1">
    <citation type="submission" date="2023-07" db="EMBL/GenBank/DDBJ databases">
        <authorList>
            <person name="Girao M."/>
            <person name="Carvalho M.F."/>
        </authorList>
    </citation>
    <scope>NUCLEOTIDE SEQUENCE [LARGE SCALE GENOMIC DNA]</scope>
    <source>
        <strain evidence="3 4">66/93</strain>
    </source>
</reference>
<gene>
    <name evidence="3" type="ORF">Q8A49_17310</name>
</gene>
<evidence type="ECO:0000313" key="3">
    <source>
        <dbReference type="EMBL" id="MEE2052261.1"/>
    </source>
</evidence>
<dbReference type="PANTHER" id="PTHR12521:SF0">
    <property type="entry name" value="ADP-RIBOSE GLYCOHYDROLASE OARD1"/>
    <property type="match status" value="1"/>
</dbReference>
<evidence type="ECO:0000256" key="1">
    <source>
        <dbReference type="ARBA" id="ARBA00035885"/>
    </source>
</evidence>
<comment type="catalytic activity">
    <reaction evidence="1">
        <text>an N-(ADP-alpha-D-ribosyl)-thymidine in DNA + H2O = a thymidine in DNA + ADP-D-ribose</text>
        <dbReference type="Rhea" id="RHEA:71655"/>
        <dbReference type="Rhea" id="RHEA-COMP:13556"/>
        <dbReference type="Rhea" id="RHEA-COMP:18051"/>
        <dbReference type="ChEBI" id="CHEBI:15377"/>
        <dbReference type="ChEBI" id="CHEBI:57967"/>
        <dbReference type="ChEBI" id="CHEBI:137386"/>
        <dbReference type="ChEBI" id="CHEBI:191199"/>
    </reaction>
    <physiologicalReaction direction="left-to-right" evidence="1">
        <dbReference type="Rhea" id="RHEA:71656"/>
    </physiologicalReaction>
</comment>
<dbReference type="InterPro" id="IPR002589">
    <property type="entry name" value="Macro_dom"/>
</dbReference>
<sequence length="349" mass="37839">MLSEAKGNLLKAPVEALVNTVNTQGVMGKGIALQFKNAFPMMFKDYAAAAKRGEIKLGQMYVWPTQTLDGPSYVINFPTKGHWRTRSRIADIDSGLQDLVRVVRELGIRSIALPPLGCGNGGLDWADVEPRIRAAFEALPDVDVRVFPPAGAPAATDMLVNSPKPKMTPGRAALVGIIDRYIRQAMSEPSLIETQKLMYFLQLAGEPLNLRFTANRYGPYADSLRHVLSQIEGHYLTGFGDGSAKVLAAMPLVPIAGAASEADELLDRHPDTKARMDQVLDLAAGYESAYGMELLATVHWIAVSAPEGTTDEEVASKVAEWSPRKARMFTKNHVDSALGALRSHGMLVG</sequence>
<dbReference type="RefSeq" id="WP_330159338.1">
    <property type="nucleotide sequence ID" value="NZ_BAAAJA010000012.1"/>
</dbReference>
<name>A0ABU7KSH8_9ACTN</name>
<evidence type="ECO:0000313" key="4">
    <source>
        <dbReference type="Proteomes" id="UP001348641"/>
    </source>
</evidence>
<comment type="caution">
    <text evidence="3">The sequence shown here is derived from an EMBL/GenBank/DDBJ whole genome shotgun (WGS) entry which is preliminary data.</text>
</comment>
<dbReference type="InterPro" id="IPR043472">
    <property type="entry name" value="Macro_dom-like"/>
</dbReference>
<accession>A0ABU7KSH8</accession>
<dbReference type="Pfam" id="PF01661">
    <property type="entry name" value="Macro"/>
    <property type="match status" value="1"/>
</dbReference>
<protein>
    <submittedName>
        <fullName evidence="3">Macro domain-containing protein</fullName>
    </submittedName>
</protein>
<evidence type="ECO:0000259" key="2">
    <source>
        <dbReference type="PROSITE" id="PS51154"/>
    </source>
</evidence>
<dbReference type="PANTHER" id="PTHR12521">
    <property type="entry name" value="PROTEIN C6ORF130"/>
    <property type="match status" value="1"/>
</dbReference>
<dbReference type="PROSITE" id="PS51154">
    <property type="entry name" value="MACRO"/>
    <property type="match status" value="1"/>
</dbReference>
<dbReference type="SMART" id="SM00506">
    <property type="entry name" value="A1pp"/>
    <property type="match status" value="1"/>
</dbReference>
<dbReference type="InterPro" id="IPR050892">
    <property type="entry name" value="ADP-ribose_metab_enzymes"/>
</dbReference>
<dbReference type="SUPFAM" id="SSF52949">
    <property type="entry name" value="Macro domain-like"/>
    <property type="match status" value="1"/>
</dbReference>
<dbReference type="Proteomes" id="UP001348641">
    <property type="component" value="Unassembled WGS sequence"/>
</dbReference>
<proteinExistence type="predicted"/>